<sequence length="350" mass="39392">MAALVSKITAIGGGATRCPSGEEFSSSFVSLFHNAAVSIDMADLIENMRASSDMALWEQTVLQTIRDDGSDGNTKKQIVAERVEVTWRLSRDQDAGCDAALFGGADSFLVFERLLSVLANIKSLHRLECSNMPRCPEVFSALATVLPTFHDLKWFGMLKSVELKKTNGQDGSLFDQGCWERLFDAFTRCPQLATVDLDDNAIRWEVAEQLALRIPNVKELQHLILSNNPVSDTGVYYLCQHALNELDTKIRILALGQCEIGDCGIQELCLCLRNNNHRLQRIFLYSNTFQYSSPFREELTFWIDANCRGRAIMRRDDTPPSIFPHVLARAGRNHNLMHALLTELPHKWSK</sequence>
<keyword evidence="1" id="KW-0343">GTPase activation</keyword>
<evidence type="ECO:0000256" key="3">
    <source>
        <dbReference type="ARBA" id="ARBA00022737"/>
    </source>
</evidence>
<dbReference type="PANTHER" id="PTHR24113:SF12">
    <property type="entry name" value="RAN GTPASE-ACTIVATING PROTEIN 1"/>
    <property type="match status" value="1"/>
</dbReference>
<reference evidence="5" key="1">
    <citation type="submission" date="2021-01" db="EMBL/GenBank/DDBJ databases">
        <authorList>
            <person name="Corre E."/>
            <person name="Pelletier E."/>
            <person name="Niang G."/>
            <person name="Scheremetjew M."/>
            <person name="Finn R."/>
            <person name="Kale V."/>
            <person name="Holt S."/>
            <person name="Cochrane G."/>
            <person name="Meng A."/>
            <person name="Brown T."/>
            <person name="Cohen L."/>
        </authorList>
    </citation>
    <scope>NUCLEOTIDE SEQUENCE</scope>
    <source>
        <strain evidence="5">CCMP3328</strain>
    </source>
</reference>
<dbReference type="GO" id="GO:0048471">
    <property type="term" value="C:perinuclear region of cytoplasm"/>
    <property type="evidence" value="ECO:0007669"/>
    <property type="project" value="TreeGrafter"/>
</dbReference>
<dbReference type="EMBL" id="HBEF01023038">
    <property type="protein sequence ID" value="CAD8342131.1"/>
    <property type="molecule type" value="Transcribed_RNA"/>
</dbReference>
<evidence type="ECO:0000256" key="1">
    <source>
        <dbReference type="ARBA" id="ARBA00022468"/>
    </source>
</evidence>
<dbReference type="InterPro" id="IPR032675">
    <property type="entry name" value="LRR_dom_sf"/>
</dbReference>
<name>A0A6T6I1H2_9STRA</name>
<organism evidence="5">
    <name type="scientific">Craspedostauros australis</name>
    <dbReference type="NCBI Taxonomy" id="1486917"/>
    <lineage>
        <taxon>Eukaryota</taxon>
        <taxon>Sar</taxon>
        <taxon>Stramenopiles</taxon>
        <taxon>Ochrophyta</taxon>
        <taxon>Bacillariophyta</taxon>
        <taxon>Bacillariophyceae</taxon>
        <taxon>Bacillariophycidae</taxon>
        <taxon>Naviculales</taxon>
        <taxon>Naviculaceae</taxon>
        <taxon>Craspedostauros</taxon>
    </lineage>
</organism>
<dbReference type="SUPFAM" id="SSF52047">
    <property type="entry name" value="RNI-like"/>
    <property type="match status" value="1"/>
</dbReference>
<proteinExistence type="predicted"/>
<dbReference type="GO" id="GO:0005634">
    <property type="term" value="C:nucleus"/>
    <property type="evidence" value="ECO:0007669"/>
    <property type="project" value="TreeGrafter"/>
</dbReference>
<keyword evidence="2" id="KW-0433">Leucine-rich repeat</keyword>
<evidence type="ECO:0000256" key="2">
    <source>
        <dbReference type="ARBA" id="ARBA00022614"/>
    </source>
</evidence>
<dbReference type="InterPro" id="IPR027038">
    <property type="entry name" value="RanGap"/>
</dbReference>
<dbReference type="PANTHER" id="PTHR24113">
    <property type="entry name" value="RAN GTPASE-ACTIVATING PROTEIN 1"/>
    <property type="match status" value="1"/>
</dbReference>
<evidence type="ECO:0000313" key="4">
    <source>
        <dbReference type="EMBL" id="CAD8342130.1"/>
    </source>
</evidence>
<keyword evidence="3" id="KW-0677">Repeat</keyword>
<dbReference type="InterPro" id="IPR001611">
    <property type="entry name" value="Leu-rich_rpt"/>
</dbReference>
<dbReference type="GO" id="GO:0005096">
    <property type="term" value="F:GTPase activator activity"/>
    <property type="evidence" value="ECO:0007669"/>
    <property type="project" value="UniProtKB-KW"/>
</dbReference>
<dbReference type="SMART" id="SM00368">
    <property type="entry name" value="LRR_RI"/>
    <property type="match status" value="2"/>
</dbReference>
<dbReference type="GO" id="GO:0005829">
    <property type="term" value="C:cytosol"/>
    <property type="evidence" value="ECO:0007669"/>
    <property type="project" value="TreeGrafter"/>
</dbReference>
<dbReference type="GO" id="GO:0006913">
    <property type="term" value="P:nucleocytoplasmic transport"/>
    <property type="evidence" value="ECO:0007669"/>
    <property type="project" value="TreeGrafter"/>
</dbReference>
<dbReference type="GO" id="GO:0031267">
    <property type="term" value="F:small GTPase binding"/>
    <property type="evidence" value="ECO:0007669"/>
    <property type="project" value="TreeGrafter"/>
</dbReference>
<dbReference type="Gene3D" id="3.80.10.10">
    <property type="entry name" value="Ribonuclease Inhibitor"/>
    <property type="match status" value="1"/>
</dbReference>
<evidence type="ECO:0000313" key="5">
    <source>
        <dbReference type="EMBL" id="CAD8342131.1"/>
    </source>
</evidence>
<dbReference type="AlphaFoldDB" id="A0A6T6I1H2"/>
<accession>A0A6T6I1H2</accession>
<protein>
    <submittedName>
        <fullName evidence="5">Uncharacterized protein</fullName>
    </submittedName>
</protein>
<dbReference type="EMBL" id="HBEF01023037">
    <property type="protein sequence ID" value="CAD8342130.1"/>
    <property type="molecule type" value="Transcribed_RNA"/>
</dbReference>
<gene>
    <name evidence="4" type="ORF">CAUS1442_LOCUS14265</name>
    <name evidence="5" type="ORF">CAUS1442_LOCUS14266</name>
</gene>
<dbReference type="Pfam" id="PF13516">
    <property type="entry name" value="LRR_6"/>
    <property type="match status" value="2"/>
</dbReference>